<keyword evidence="2" id="KW-0472">Membrane</keyword>
<evidence type="ECO:0000256" key="2">
    <source>
        <dbReference type="SAM" id="Phobius"/>
    </source>
</evidence>
<protein>
    <submittedName>
        <fullName evidence="3">WD domain G-beta repeat domain containing protein</fullName>
    </submittedName>
</protein>
<dbReference type="AlphaFoldDB" id="A0A1A8ZZA1"/>
<feature type="compositionally biased region" description="Acidic residues" evidence="1">
    <location>
        <begin position="117"/>
        <end position="143"/>
    </location>
</feature>
<feature type="transmembrane region" description="Helical" evidence="2">
    <location>
        <begin position="685"/>
        <end position="703"/>
    </location>
</feature>
<keyword evidence="2" id="KW-1133">Transmembrane helix</keyword>
<reference evidence="4" key="1">
    <citation type="submission" date="2016-05" db="EMBL/GenBank/DDBJ databases">
        <authorList>
            <person name="Naeem Raeece"/>
        </authorList>
    </citation>
    <scope>NUCLEOTIDE SEQUENCE [LARGE SCALE GENOMIC DNA]</scope>
</reference>
<dbReference type="Proteomes" id="UP000078555">
    <property type="component" value="Unassembled WGS sequence"/>
</dbReference>
<name>A0A1A8ZZA1_PLAOA</name>
<keyword evidence="2" id="KW-0812">Transmembrane</keyword>
<feature type="compositionally biased region" description="Acidic residues" evidence="1">
    <location>
        <begin position="405"/>
        <end position="458"/>
    </location>
</feature>
<accession>A0A1A8ZZA1</accession>
<evidence type="ECO:0000313" key="4">
    <source>
        <dbReference type="Proteomes" id="UP000078555"/>
    </source>
</evidence>
<feature type="compositionally biased region" description="Basic and acidic residues" evidence="1">
    <location>
        <begin position="459"/>
        <end position="468"/>
    </location>
</feature>
<feature type="compositionally biased region" description="Basic and acidic residues" evidence="1">
    <location>
        <begin position="479"/>
        <end position="490"/>
    </location>
</feature>
<feature type="transmembrane region" description="Helical" evidence="2">
    <location>
        <begin position="232"/>
        <end position="251"/>
    </location>
</feature>
<evidence type="ECO:0000313" key="3">
    <source>
        <dbReference type="EMBL" id="SBT49267.1"/>
    </source>
</evidence>
<dbReference type="EMBL" id="FLRD01000152">
    <property type="protein sequence ID" value="SBT49267.1"/>
    <property type="molecule type" value="Genomic_DNA"/>
</dbReference>
<keyword evidence="4" id="KW-1185">Reference proteome</keyword>
<sequence length="749" mass="86381">MYCFDVSYLNKNVESICMNITEKLKDNVTFCDKKKKHFLNYYKLTCLQRKKEKLIPSLNGKDDYTGLEKMDGDIKRLLQNVTFYENRFGDNYQTGFSRKSALSGEVDRGEMDRGEMEGGEMEGGETDGSETDGSETDGSETDGSEAGATTLSKCSIGKGKKFDFKKNDKKEGTQLKSSFSFSTDYGILTRTPEQVDQFMKREKQTDYVNDIFSKNIYGKDLLYDYIYRRKHFLYSYMCIYIFLKNGMIFFLRRNLMSNENMMKQTGDYNSSGKIILITLCEKIYENNGVTLVSRLDNMYYNHSLFCDMRFGEKGKYGGQAKCGEDEYGIMDRRMNSDTFDKGSSINLVDGNGQTNEDTCDDLVDIQKRGMKNMYTHMDIFNLYDFSLSKMLASEETHSKQNGAACEEDADGEDADGEDADGEDADGEEADGEEADGEEADGEEADGEEADGEEADEEEGTHHGRDIKRSRNSHIFSENKAAEGTRQKDEGNQNSSFFVDANSCADQTKNRSLTEKREDKRNHLSSLMDMNKLKKVNLNNGRYGRNVKRNDNEKNAPSMVHSCRTVNNYFPGIWDISDIQEGAGTLRTQLECTHKNVYVKTVKYLEGQIKNSILIMNRSNFLRYIYIYFKFLAEHLDTARLQQSYQFFIKTVMYHTQKYFTDFPIYLENVKEPHWADTSALLCLNVHFFFLVLFLYHNFVYPVYKYIVQCNKGMNSPKYDSFFHFFAETQKCILQVQKIVNRNFRQMASE</sequence>
<feature type="region of interest" description="Disordered" evidence="1">
    <location>
        <begin position="99"/>
        <end position="150"/>
    </location>
</feature>
<evidence type="ECO:0000256" key="1">
    <source>
        <dbReference type="SAM" id="MobiDB-lite"/>
    </source>
</evidence>
<gene>
    <name evidence="3" type="ORF">POVWA1_059330</name>
</gene>
<feature type="compositionally biased region" description="Basic and acidic residues" evidence="1">
    <location>
        <begin position="105"/>
        <end position="116"/>
    </location>
</feature>
<feature type="region of interest" description="Disordered" evidence="1">
    <location>
        <begin position="398"/>
        <end position="502"/>
    </location>
</feature>
<organism evidence="3 4">
    <name type="scientific">Plasmodium ovale wallikeri</name>
    <dbReference type="NCBI Taxonomy" id="864142"/>
    <lineage>
        <taxon>Eukaryota</taxon>
        <taxon>Sar</taxon>
        <taxon>Alveolata</taxon>
        <taxon>Apicomplexa</taxon>
        <taxon>Aconoidasida</taxon>
        <taxon>Haemosporida</taxon>
        <taxon>Plasmodiidae</taxon>
        <taxon>Plasmodium</taxon>
        <taxon>Plasmodium (Plasmodium)</taxon>
    </lineage>
</organism>
<proteinExistence type="predicted"/>